<gene>
    <name evidence="1" type="primary">cmoM</name>
    <name evidence="3" type="ORF">MARGE09_P3142</name>
</gene>
<reference evidence="3 4" key="1">
    <citation type="journal article" date="2022" name="IScience">
        <title>An ultrasensitive nanofiber-based assay for enzymatic hydrolysis and deep-sea microbial degradation of cellulose.</title>
        <authorList>
            <person name="Tsudome M."/>
            <person name="Tachioka M."/>
            <person name="Miyazaki M."/>
            <person name="Uchimura K."/>
            <person name="Tsuda M."/>
            <person name="Takaki Y."/>
            <person name="Deguchi S."/>
        </authorList>
    </citation>
    <scope>NUCLEOTIDE SEQUENCE [LARGE SCALE GENOMIC DNA]</scope>
    <source>
        <strain evidence="3 4">GE09</strain>
    </source>
</reference>
<dbReference type="InterPro" id="IPR029063">
    <property type="entry name" value="SAM-dependent_MTases_sf"/>
</dbReference>
<dbReference type="GO" id="GO:0032259">
    <property type="term" value="P:methylation"/>
    <property type="evidence" value="ECO:0007669"/>
    <property type="project" value="UniProtKB-KW"/>
</dbReference>
<comment type="function">
    <text evidence="1">Catalyzes the methylation of 5-carboxymethoxyuridine (cmo5U) to form 5-methoxycarbonylmethoxyuridine (mcmo5U) at position 34 in tRNAs.</text>
</comment>
<dbReference type="HAMAP" id="MF_02057">
    <property type="entry name" value="tRNA_methyltr_CmoM"/>
    <property type="match status" value="1"/>
</dbReference>
<feature type="binding site" evidence="1">
    <location>
        <position position="76"/>
    </location>
    <ligand>
        <name>S-adenosyl-L-methionine</name>
        <dbReference type="ChEBI" id="CHEBI:59789"/>
    </ligand>
</feature>
<name>A0AAN2BLF2_9GAMM</name>
<evidence type="ECO:0000259" key="2">
    <source>
        <dbReference type="Pfam" id="PF08241"/>
    </source>
</evidence>
<keyword evidence="1" id="KW-0949">S-adenosyl-L-methionine</keyword>
<dbReference type="CDD" id="cd02440">
    <property type="entry name" value="AdoMet_MTases"/>
    <property type="match status" value="1"/>
</dbReference>
<dbReference type="Pfam" id="PF08241">
    <property type="entry name" value="Methyltransf_11"/>
    <property type="match status" value="1"/>
</dbReference>
<keyword evidence="1" id="KW-0819">tRNA processing</keyword>
<dbReference type="GO" id="GO:0008757">
    <property type="term" value="F:S-adenosylmethionine-dependent methyltransferase activity"/>
    <property type="evidence" value="ECO:0007669"/>
    <property type="project" value="InterPro"/>
</dbReference>
<feature type="binding site" evidence="1">
    <location>
        <position position="123"/>
    </location>
    <ligand>
        <name>S-adenosyl-L-methionine</name>
        <dbReference type="ChEBI" id="CHEBI:59789"/>
    </ligand>
</feature>
<evidence type="ECO:0000256" key="1">
    <source>
        <dbReference type="HAMAP-Rule" id="MF_02057"/>
    </source>
</evidence>
<evidence type="ECO:0000313" key="4">
    <source>
        <dbReference type="Proteomes" id="UP001320119"/>
    </source>
</evidence>
<dbReference type="GO" id="GO:0006400">
    <property type="term" value="P:tRNA modification"/>
    <property type="evidence" value="ECO:0007669"/>
    <property type="project" value="UniProtKB-UniRule"/>
</dbReference>
<dbReference type="GO" id="GO:0097697">
    <property type="term" value="F:tRNA (5-carboxymethoxyuridine(34)-5-O)-methyltransferase activity"/>
    <property type="evidence" value="ECO:0007669"/>
    <property type="project" value="UniProtKB-UniRule"/>
</dbReference>
<dbReference type="RefSeq" id="WP_236983678.1">
    <property type="nucleotide sequence ID" value="NZ_AP023086.1"/>
</dbReference>
<organism evidence="3 4">
    <name type="scientific">Marinagarivorans cellulosilyticus</name>
    <dbReference type="NCBI Taxonomy" id="2721545"/>
    <lineage>
        <taxon>Bacteria</taxon>
        <taxon>Pseudomonadati</taxon>
        <taxon>Pseudomonadota</taxon>
        <taxon>Gammaproteobacteria</taxon>
        <taxon>Cellvibrionales</taxon>
        <taxon>Cellvibrionaceae</taxon>
        <taxon>Marinagarivorans</taxon>
    </lineage>
</organism>
<comment type="catalytic activity">
    <reaction evidence="1">
        <text>5-carboxymethoxyuridine(34) in tRNA + S-adenosyl-L-methionine = 5-methoxycarbonylmethoxyuridine(34) in tRNA + S-adenosyl-L-homocysteine</text>
        <dbReference type="Rhea" id="RHEA:54080"/>
        <dbReference type="Rhea" id="RHEA-COMP:13383"/>
        <dbReference type="Rhea" id="RHEA-COMP:13781"/>
        <dbReference type="ChEBI" id="CHEBI:57856"/>
        <dbReference type="ChEBI" id="CHEBI:59789"/>
        <dbReference type="ChEBI" id="CHEBI:136879"/>
        <dbReference type="ChEBI" id="CHEBI:138053"/>
    </reaction>
</comment>
<dbReference type="EC" id="2.1.1.-" evidence="1"/>
<dbReference type="AlphaFoldDB" id="A0AAN2BLF2"/>
<evidence type="ECO:0000313" key="3">
    <source>
        <dbReference type="EMBL" id="BCD98941.1"/>
    </source>
</evidence>
<feature type="binding site" evidence="1">
    <location>
        <begin position="55"/>
        <end position="56"/>
    </location>
    <ligand>
        <name>S-adenosyl-L-methionine</name>
        <dbReference type="ChEBI" id="CHEBI:59789"/>
    </ligand>
</feature>
<accession>A0AAN2BLF2</accession>
<sequence length="260" mass="29202">MPAKHPEKDRNFDDLSQRFTRNIYDTPKGRLRLAVLERDFGVIPNNPALDVLDVGAGQGQFGLWLARQGHGVTLVDVSGEMLAKAQTAAKEQCFAIQPKFIQQDLWSLCKETPPNSCDMVVCHAVLEWLEHPLSAIVELTKLVRPGGYVSLLFYNVHGLVFKNLLRTNYKRVLNGDTKGQKGSLTPINPLEPQAVLTAVEHLGLSVLAHSGVRVFHDYVLDREQQRRDYDSVEALELTLSNQEPYRGLGRYVHVLVQKPL</sequence>
<dbReference type="Gene3D" id="3.40.50.150">
    <property type="entry name" value="Vaccinia Virus protein VP39"/>
    <property type="match status" value="1"/>
</dbReference>
<keyword evidence="1 3" id="KW-0489">Methyltransferase</keyword>
<dbReference type="InterPro" id="IPR033664">
    <property type="entry name" value="Cmo5U_methylTrfase"/>
</dbReference>
<keyword evidence="1" id="KW-0808">Transferase</keyword>
<dbReference type="EMBL" id="AP023086">
    <property type="protein sequence ID" value="BCD98941.1"/>
    <property type="molecule type" value="Genomic_DNA"/>
</dbReference>
<dbReference type="PANTHER" id="PTHR43861">
    <property type="entry name" value="TRANS-ACONITATE 2-METHYLTRANSFERASE-RELATED"/>
    <property type="match status" value="1"/>
</dbReference>
<dbReference type="SUPFAM" id="SSF53335">
    <property type="entry name" value="S-adenosyl-L-methionine-dependent methyltransferases"/>
    <property type="match status" value="1"/>
</dbReference>
<feature type="domain" description="Methyltransferase type 11" evidence="2">
    <location>
        <begin position="52"/>
        <end position="150"/>
    </location>
</feature>
<feature type="binding site" evidence="1">
    <location>
        <position position="32"/>
    </location>
    <ligand>
        <name>S-adenosyl-L-methionine</name>
        <dbReference type="ChEBI" id="CHEBI:59789"/>
    </ligand>
</feature>
<proteinExistence type="inferred from homology"/>
<dbReference type="Proteomes" id="UP001320119">
    <property type="component" value="Chromosome"/>
</dbReference>
<dbReference type="KEGG" id="marq:MARGE09_P3142"/>
<comment type="caution">
    <text evidence="1">Lacks conserved residue(s) required for the propagation of feature annotation.</text>
</comment>
<protein>
    <recommendedName>
        <fullName evidence="1">tRNA 5-carboxymethoxyuridine methyltransferase</fullName>
        <ecNumber evidence="1">2.1.1.-</ecNumber>
    </recommendedName>
    <alternativeName>
        <fullName evidence="1">cmo5U methyltransferase</fullName>
    </alternativeName>
</protein>
<keyword evidence="4" id="KW-1185">Reference proteome</keyword>
<dbReference type="InterPro" id="IPR013216">
    <property type="entry name" value="Methyltransf_11"/>
</dbReference>
<comment type="similarity">
    <text evidence="1">Belongs to the class I-like SAM-binding methyltransferase superfamily. CmoM family.</text>
</comment>